<dbReference type="RefSeq" id="WP_265767869.1">
    <property type="nucleotide sequence ID" value="NZ_JAGGJA010000020.1"/>
</dbReference>
<name>A0ABT3PT25_9BACT</name>
<proteinExistence type="predicted"/>
<accession>A0ABT3PT25</accession>
<comment type="caution">
    <text evidence="1">The sequence shown here is derived from an EMBL/GenBank/DDBJ whole genome shotgun (WGS) entry which is preliminary data.</text>
</comment>
<sequence length="61" mass="6781">MRREDSIWLTTLRLTGAQVDINTISILLFGTGKSKPAGPGEARPVEAPAIYRNAYETWFTV</sequence>
<keyword evidence="2" id="KW-1185">Reference proteome</keyword>
<evidence type="ECO:0000313" key="1">
    <source>
        <dbReference type="EMBL" id="MCW9709018.1"/>
    </source>
</evidence>
<dbReference type="EMBL" id="JAGGJA010000020">
    <property type="protein sequence ID" value="MCW9709018.1"/>
    <property type="molecule type" value="Genomic_DNA"/>
</dbReference>
<evidence type="ECO:0000313" key="2">
    <source>
        <dbReference type="Proteomes" id="UP001207918"/>
    </source>
</evidence>
<gene>
    <name evidence="1" type="ORF">J6I44_19315</name>
</gene>
<organism evidence="1 2">
    <name type="scientific">Fodinibius salsisoli</name>
    <dbReference type="NCBI Taxonomy" id="2820877"/>
    <lineage>
        <taxon>Bacteria</taxon>
        <taxon>Pseudomonadati</taxon>
        <taxon>Balneolota</taxon>
        <taxon>Balneolia</taxon>
        <taxon>Balneolales</taxon>
        <taxon>Balneolaceae</taxon>
        <taxon>Fodinibius</taxon>
    </lineage>
</organism>
<protein>
    <submittedName>
        <fullName evidence="1">Uncharacterized protein</fullName>
    </submittedName>
</protein>
<reference evidence="1 2" key="1">
    <citation type="submission" date="2021-03" db="EMBL/GenBank/DDBJ databases">
        <title>Aliifodinibius sp. nov., a new bacterium isolated from saline soil.</title>
        <authorList>
            <person name="Galisteo C."/>
            <person name="De La Haba R."/>
            <person name="Sanchez-Porro C."/>
            <person name="Ventosa A."/>
        </authorList>
    </citation>
    <scope>NUCLEOTIDE SEQUENCE [LARGE SCALE GENOMIC DNA]</scope>
    <source>
        <strain evidence="1 2">1BSP15-2V2</strain>
    </source>
</reference>
<dbReference type="Proteomes" id="UP001207918">
    <property type="component" value="Unassembled WGS sequence"/>
</dbReference>